<feature type="chain" id="PRO_5003375870" description="Surface antigen BspA" evidence="1">
    <location>
        <begin position="21"/>
        <end position="667"/>
    </location>
</feature>
<dbReference type="PANTHER" id="PTHR45661:SF3">
    <property type="entry name" value="IG-LIKE DOMAIN-CONTAINING PROTEIN"/>
    <property type="match status" value="1"/>
</dbReference>
<keyword evidence="3" id="KW-1185">Reference proteome</keyword>
<feature type="signal peptide" evidence="1">
    <location>
        <begin position="1"/>
        <end position="20"/>
    </location>
</feature>
<evidence type="ECO:0000313" key="2">
    <source>
        <dbReference type="EMBL" id="EGN55660.1"/>
    </source>
</evidence>
<dbReference type="Pfam" id="PF13306">
    <property type="entry name" value="LRR_5"/>
    <property type="match status" value="1"/>
</dbReference>
<sequence length="667" mass="73622">MKKSILLTLLCILIAQTTRAKLTVSKAGDGTVTLTLKAAGDLDAEFTGSYGTAKASDYLTNSGALTAAKIKVVTASGVKMTQQDLYRLYGEDYGRNQHFSLTELDLSNATLNSDNNLDGLAWITSMKKVTYPASTTYIPTTFSSSSKCQIEEVVIPDSAGISLTMDQQAFHTTSLKKITIGARNNISIKDLCFQGDTNLTTVDFRYGSTNIVIGNQAFDGCKALASIVLPEGVTEIGNGAFLNSGVTSIRLPNSLKYIRQKAFAGCSELKSITIPEGVEQIETTAFENNYNLSDVYVLGTATKCAEGAFTDNNTYRYTVSSYTDGQTGVTKNIYKPEDKNMKVVTQLHFKKAAYDNYANEYTKVIGTDRYNSSEYSSHRELNHWVFDDKGNKLPVRHSSYFEGTQGDYAGWKNFMMADSTLDNQIHTDETRIRDKWYTMCLPFDMTEEQLKSAYGATVEVVEFSGVTSEKKDNEKYITLHFNTPVTETKAHHPYMIHPAIHAGNKTGIKNTIVGIEKKPENDTNLQSQKVTQTCDGITYTFIGNYAKDKRLQQYSYYYYSGDDETEWSNAFYKWTDATGGTWTPYFACVLTSADDGARAKAGTQYFTEAIDHTTTAIAVPSTAGNTMHATNGKVFSINGQLVRTGSTSLEGLPKGIYIVNGKKQMVR</sequence>
<dbReference type="Gene3D" id="3.80.10.10">
    <property type="entry name" value="Ribonuclease Inhibitor"/>
    <property type="match status" value="2"/>
</dbReference>
<dbReference type="InterPro" id="IPR032675">
    <property type="entry name" value="LRR_dom_sf"/>
</dbReference>
<keyword evidence="1" id="KW-0732">Signal</keyword>
<dbReference type="InterPro" id="IPR026906">
    <property type="entry name" value="LRR_5"/>
</dbReference>
<reference evidence="3" key="1">
    <citation type="journal article" date="2011" name="Stand. Genomic Sci.">
        <title>Non-contiguous finished genome sequence of the opportunistic oral pathogen Prevotella multisaccharivorax type strain (PPPA20).</title>
        <authorList>
            <person name="Pati A."/>
            <person name="Gronow S."/>
            <person name="Lu M."/>
            <person name="Lapidus A."/>
            <person name="Nolan M."/>
            <person name="Lucas S."/>
            <person name="Hammon N."/>
            <person name="Deshpande S."/>
            <person name="Cheng J.F."/>
            <person name="Tapia R."/>
            <person name="Han C."/>
            <person name="Goodwin L."/>
            <person name="Pitluck S."/>
            <person name="Liolios K."/>
            <person name="Pagani I."/>
            <person name="Mavromatis K."/>
            <person name="Mikhailova N."/>
            <person name="Huntemann M."/>
            <person name="Chen A."/>
            <person name="Palaniappan K."/>
            <person name="Land M."/>
            <person name="Hauser L."/>
            <person name="Detter J.C."/>
            <person name="Brambilla E.M."/>
            <person name="Rohde M."/>
            <person name="Goker M."/>
            <person name="Woyke T."/>
            <person name="Bristow J."/>
            <person name="Eisen J.A."/>
            <person name="Markowitz V."/>
            <person name="Hugenholtz P."/>
            <person name="Kyrpides N.C."/>
            <person name="Klenk H.P."/>
            <person name="Ivanova N."/>
        </authorList>
    </citation>
    <scope>NUCLEOTIDE SEQUENCE [LARGE SCALE GENOMIC DNA]</scope>
    <source>
        <strain evidence="3">DSM 17128</strain>
    </source>
</reference>
<dbReference type="HOGENOM" id="CLU_422013_0_0_10"/>
<dbReference type="AlphaFoldDB" id="F8N9E6"/>
<dbReference type="SUPFAM" id="SSF52058">
    <property type="entry name" value="L domain-like"/>
    <property type="match status" value="1"/>
</dbReference>
<dbReference type="PANTHER" id="PTHR45661">
    <property type="entry name" value="SURFACE ANTIGEN"/>
    <property type="match status" value="1"/>
</dbReference>
<evidence type="ECO:0000256" key="1">
    <source>
        <dbReference type="SAM" id="SignalP"/>
    </source>
</evidence>
<dbReference type="STRING" id="688246.Premu_0174"/>
<organism evidence="2 3">
    <name type="scientific">Hallella multisaccharivorax DSM 17128</name>
    <dbReference type="NCBI Taxonomy" id="688246"/>
    <lineage>
        <taxon>Bacteria</taxon>
        <taxon>Pseudomonadati</taxon>
        <taxon>Bacteroidota</taxon>
        <taxon>Bacteroidia</taxon>
        <taxon>Bacteroidales</taxon>
        <taxon>Prevotellaceae</taxon>
        <taxon>Hallella</taxon>
    </lineage>
</organism>
<gene>
    <name evidence="2" type="ORF">Premu_0174</name>
</gene>
<dbReference type="InterPro" id="IPR053139">
    <property type="entry name" value="Surface_bspA-like"/>
</dbReference>
<proteinExistence type="predicted"/>
<dbReference type="EMBL" id="GL945017">
    <property type="protein sequence ID" value="EGN55660.1"/>
    <property type="molecule type" value="Genomic_DNA"/>
</dbReference>
<evidence type="ECO:0000313" key="3">
    <source>
        <dbReference type="Proteomes" id="UP000002772"/>
    </source>
</evidence>
<evidence type="ECO:0008006" key="4">
    <source>
        <dbReference type="Google" id="ProtNLM"/>
    </source>
</evidence>
<dbReference type="OrthoDB" id="1063494at2"/>
<protein>
    <recommendedName>
        <fullName evidence="4">Surface antigen BspA</fullName>
    </recommendedName>
</protein>
<accession>F8N9E6</accession>
<dbReference type="eggNOG" id="COG5492">
    <property type="taxonomic scope" value="Bacteria"/>
</dbReference>
<dbReference type="RefSeq" id="WP_007572340.1">
    <property type="nucleotide sequence ID" value="NZ_BPTS01000002.1"/>
</dbReference>
<dbReference type="Proteomes" id="UP000002772">
    <property type="component" value="Unassembled WGS sequence"/>
</dbReference>
<name>F8N9E6_9BACT</name>